<gene>
    <name evidence="2" type="ordered locus">Acid345_0767</name>
</gene>
<dbReference type="GO" id="GO:0005960">
    <property type="term" value="C:glycine cleavage complex"/>
    <property type="evidence" value="ECO:0007669"/>
    <property type="project" value="InterPro"/>
</dbReference>
<dbReference type="STRING" id="204669.Acid345_0767"/>
<dbReference type="SUPFAM" id="SSF51230">
    <property type="entry name" value="Single hybrid motif"/>
    <property type="match status" value="1"/>
</dbReference>
<dbReference type="InterPro" id="IPR011053">
    <property type="entry name" value="Single_hybrid_motif"/>
</dbReference>
<sequence length="223" mass="24714">MTVILVLFTFVAFLTIDYFMSRGKQPVIALQPAVTKHVVRPLEPSLVGGFKVPESLRYHPGHTWALSESPNLVRVGIDDFAGKINGTVDKINLPQRGQWVRQGQKIWSIEKDGKKVDMVSPIEGSVAEINDAVLANPGLASKDPYGEGWMITVQSPDAKTNFRNLLGGALARWWMEEAAGRLQRRMPMMAGAMAQDGGEAVDNITEHLPNEDWEKVAKEFFLS</sequence>
<dbReference type="PANTHER" id="PTHR11715:SF3">
    <property type="entry name" value="GLYCINE CLEAVAGE SYSTEM H PROTEIN-RELATED"/>
    <property type="match status" value="1"/>
</dbReference>
<dbReference type="CDD" id="cd06848">
    <property type="entry name" value="GCS_H"/>
    <property type="match status" value="1"/>
</dbReference>
<name>Q1ITM8_KORVE</name>
<dbReference type="AlphaFoldDB" id="Q1ITM8"/>
<organism evidence="2 3">
    <name type="scientific">Koribacter versatilis (strain Ellin345)</name>
    <dbReference type="NCBI Taxonomy" id="204669"/>
    <lineage>
        <taxon>Bacteria</taxon>
        <taxon>Pseudomonadati</taxon>
        <taxon>Acidobacteriota</taxon>
        <taxon>Terriglobia</taxon>
        <taxon>Terriglobales</taxon>
        <taxon>Candidatus Korobacteraceae</taxon>
        <taxon>Candidatus Korobacter</taxon>
    </lineage>
</organism>
<keyword evidence="1" id="KW-0450">Lipoyl</keyword>
<proteinExistence type="predicted"/>
<accession>Q1ITM8</accession>
<dbReference type="RefSeq" id="WP_011521574.1">
    <property type="nucleotide sequence ID" value="NC_008009.1"/>
</dbReference>
<dbReference type="GO" id="GO:0009249">
    <property type="term" value="P:protein lipoylation"/>
    <property type="evidence" value="ECO:0007669"/>
    <property type="project" value="TreeGrafter"/>
</dbReference>
<evidence type="ECO:0000256" key="1">
    <source>
        <dbReference type="ARBA" id="ARBA00022823"/>
    </source>
</evidence>
<keyword evidence="3" id="KW-1185">Reference proteome</keyword>
<dbReference type="OrthoDB" id="9796712at2"/>
<dbReference type="KEGG" id="aba:Acid345_0767"/>
<dbReference type="EMBL" id="CP000360">
    <property type="protein sequence ID" value="ABF39772.1"/>
    <property type="molecule type" value="Genomic_DNA"/>
</dbReference>
<dbReference type="eggNOG" id="COG0509">
    <property type="taxonomic scope" value="Bacteria"/>
</dbReference>
<dbReference type="InterPro" id="IPR002930">
    <property type="entry name" value="GCV_H"/>
</dbReference>
<dbReference type="GO" id="GO:0019464">
    <property type="term" value="P:glycine decarboxylation via glycine cleavage system"/>
    <property type="evidence" value="ECO:0007669"/>
    <property type="project" value="InterPro"/>
</dbReference>
<protein>
    <submittedName>
        <fullName evidence="2">Glycine cleavage H-protein</fullName>
    </submittedName>
</protein>
<dbReference type="HOGENOM" id="CLU_1173527_0_0_0"/>
<evidence type="ECO:0000313" key="2">
    <source>
        <dbReference type="EMBL" id="ABF39772.1"/>
    </source>
</evidence>
<dbReference type="GO" id="GO:0005829">
    <property type="term" value="C:cytosol"/>
    <property type="evidence" value="ECO:0007669"/>
    <property type="project" value="TreeGrafter"/>
</dbReference>
<evidence type="ECO:0000313" key="3">
    <source>
        <dbReference type="Proteomes" id="UP000002432"/>
    </source>
</evidence>
<dbReference type="EnsemblBacteria" id="ABF39772">
    <property type="protein sequence ID" value="ABF39772"/>
    <property type="gene ID" value="Acid345_0767"/>
</dbReference>
<reference evidence="2 3" key="1">
    <citation type="journal article" date="2009" name="Appl. Environ. Microbiol.">
        <title>Three genomes from the phylum Acidobacteria provide insight into the lifestyles of these microorganisms in soils.</title>
        <authorList>
            <person name="Ward N.L."/>
            <person name="Challacombe J.F."/>
            <person name="Janssen P.H."/>
            <person name="Henrissat B."/>
            <person name="Coutinho P.M."/>
            <person name="Wu M."/>
            <person name="Xie G."/>
            <person name="Haft D.H."/>
            <person name="Sait M."/>
            <person name="Badger J."/>
            <person name="Barabote R.D."/>
            <person name="Bradley B."/>
            <person name="Brettin T.S."/>
            <person name="Brinkac L.M."/>
            <person name="Bruce D."/>
            <person name="Creasy T."/>
            <person name="Daugherty S.C."/>
            <person name="Davidsen T.M."/>
            <person name="DeBoy R.T."/>
            <person name="Detter J.C."/>
            <person name="Dodson R.J."/>
            <person name="Durkin A.S."/>
            <person name="Ganapathy A."/>
            <person name="Gwinn-Giglio M."/>
            <person name="Han C.S."/>
            <person name="Khouri H."/>
            <person name="Kiss H."/>
            <person name="Kothari S.P."/>
            <person name="Madupu R."/>
            <person name="Nelson K.E."/>
            <person name="Nelson W.C."/>
            <person name="Paulsen I."/>
            <person name="Penn K."/>
            <person name="Ren Q."/>
            <person name="Rosovitz M.J."/>
            <person name="Selengut J.D."/>
            <person name="Shrivastava S."/>
            <person name="Sullivan S.A."/>
            <person name="Tapia R."/>
            <person name="Thompson L.S."/>
            <person name="Watkins K.L."/>
            <person name="Yang Q."/>
            <person name="Yu C."/>
            <person name="Zafar N."/>
            <person name="Zhou L."/>
            <person name="Kuske C.R."/>
        </authorList>
    </citation>
    <scope>NUCLEOTIDE SEQUENCE [LARGE SCALE GENOMIC DNA]</scope>
    <source>
        <strain evidence="2 3">Ellin345</strain>
    </source>
</reference>
<dbReference type="Gene3D" id="2.40.50.100">
    <property type="match status" value="1"/>
</dbReference>
<dbReference type="InterPro" id="IPR033753">
    <property type="entry name" value="GCV_H/Fam206"/>
</dbReference>
<dbReference type="PANTHER" id="PTHR11715">
    <property type="entry name" value="GLYCINE CLEAVAGE SYSTEM H PROTEIN"/>
    <property type="match status" value="1"/>
</dbReference>
<dbReference type="Pfam" id="PF01597">
    <property type="entry name" value="GCV_H"/>
    <property type="match status" value="1"/>
</dbReference>
<dbReference type="Proteomes" id="UP000002432">
    <property type="component" value="Chromosome"/>
</dbReference>